<evidence type="ECO:0000313" key="1">
    <source>
        <dbReference type="EMBL" id="MEQ2535094.1"/>
    </source>
</evidence>
<name>A0ABV1GP46_9FIRM</name>
<dbReference type="Proteomes" id="UP001480973">
    <property type="component" value="Unassembled WGS sequence"/>
</dbReference>
<keyword evidence="2" id="KW-1185">Reference proteome</keyword>
<accession>A0ABV1GP46</accession>
<sequence>MDSKMKKALPYIKSLIFIVGLIVIIGVCDYCFAKTGYIHYILQHVNEDDENYDTIVLGASHARSAIDPAKIDSQADTVTLSMAIPGETLKDSYYVLEESCKNNDVKRVIFDVDYQYWFGPQEEGYFAETFIYNQFSWLSLTKWDYFIHNSEYMDIRSAFTKRYVYCDPTDFSAVKNNIIQKNSEDYKNANIYSLDVKDAKGPYKGQGFFYRDNIEGGPLGEGYVQTWEGRQFTKMQSYPVAYFKKIKEYCDKNGIELICVTSPITPSSVKRLGLDVVNEKFEKFFGELGVTYYNFNKARMDVLPREDNDYADKEGHMEGHLAEEYSQVLGEVIDKHIDGTLNMKDYFYDSFEELFKTTEE</sequence>
<evidence type="ECO:0000313" key="2">
    <source>
        <dbReference type="Proteomes" id="UP001480973"/>
    </source>
</evidence>
<reference evidence="1 2" key="1">
    <citation type="submission" date="2024-03" db="EMBL/GenBank/DDBJ databases">
        <title>Human intestinal bacterial collection.</title>
        <authorList>
            <person name="Pauvert C."/>
            <person name="Hitch T.C.A."/>
            <person name="Clavel T."/>
        </authorList>
    </citation>
    <scope>NUCLEOTIDE SEQUENCE [LARGE SCALE GENOMIC DNA]</scope>
    <source>
        <strain evidence="1 2">CLA-JM-H10</strain>
    </source>
</reference>
<protein>
    <recommendedName>
        <fullName evidence="3">SGNH/GDSL hydrolase family protein</fullName>
    </recommendedName>
</protein>
<dbReference type="EMBL" id="JBBMES010000007">
    <property type="protein sequence ID" value="MEQ2535094.1"/>
    <property type="molecule type" value="Genomic_DNA"/>
</dbReference>
<gene>
    <name evidence="1" type="ORF">WMO38_08190</name>
</gene>
<proteinExistence type="predicted"/>
<organism evidence="1 2">
    <name type="scientific">Lachnospira intestinalis</name>
    <dbReference type="NCBI Taxonomy" id="3133158"/>
    <lineage>
        <taxon>Bacteria</taxon>
        <taxon>Bacillati</taxon>
        <taxon>Bacillota</taxon>
        <taxon>Clostridia</taxon>
        <taxon>Lachnospirales</taxon>
        <taxon>Lachnospiraceae</taxon>
        <taxon>Lachnospira</taxon>
    </lineage>
</organism>
<comment type="caution">
    <text evidence="1">The sequence shown here is derived from an EMBL/GenBank/DDBJ whole genome shotgun (WGS) entry which is preliminary data.</text>
</comment>
<evidence type="ECO:0008006" key="3">
    <source>
        <dbReference type="Google" id="ProtNLM"/>
    </source>
</evidence>